<dbReference type="Proteomes" id="UP000295620">
    <property type="component" value="Unassembled WGS sequence"/>
</dbReference>
<dbReference type="Pfam" id="PF01740">
    <property type="entry name" value="STAS"/>
    <property type="match status" value="1"/>
</dbReference>
<organism evidence="2 3">
    <name type="scientific">Pedobacter metabolipauper</name>
    <dbReference type="NCBI Taxonomy" id="425513"/>
    <lineage>
        <taxon>Bacteria</taxon>
        <taxon>Pseudomonadati</taxon>
        <taxon>Bacteroidota</taxon>
        <taxon>Sphingobacteriia</taxon>
        <taxon>Sphingobacteriales</taxon>
        <taxon>Sphingobacteriaceae</taxon>
        <taxon>Pedobacter</taxon>
    </lineage>
</organism>
<dbReference type="EMBL" id="SNYC01000003">
    <property type="protein sequence ID" value="TDQ12126.1"/>
    <property type="molecule type" value="Genomic_DNA"/>
</dbReference>
<dbReference type="RefSeq" id="WP_133575137.1">
    <property type="nucleotide sequence ID" value="NZ_SNYC01000003.1"/>
</dbReference>
<dbReference type="CDD" id="cd07043">
    <property type="entry name" value="STAS_anti-anti-sigma_factors"/>
    <property type="match status" value="1"/>
</dbReference>
<protein>
    <submittedName>
        <fullName evidence="2">Anti-anti-sigma factor</fullName>
    </submittedName>
</protein>
<dbReference type="OrthoDB" id="9796110at2"/>
<evidence type="ECO:0000313" key="2">
    <source>
        <dbReference type="EMBL" id="TDQ12126.1"/>
    </source>
</evidence>
<dbReference type="InterPro" id="IPR036513">
    <property type="entry name" value="STAS_dom_sf"/>
</dbReference>
<gene>
    <name evidence="2" type="ORF">ATK78_1257</name>
</gene>
<keyword evidence="3" id="KW-1185">Reference proteome</keyword>
<name>A0A4R6T069_9SPHI</name>
<feature type="domain" description="STAS" evidence="1">
    <location>
        <begin position="5"/>
        <end position="108"/>
    </location>
</feature>
<dbReference type="SUPFAM" id="SSF52091">
    <property type="entry name" value="SpoIIaa-like"/>
    <property type="match status" value="1"/>
</dbReference>
<proteinExistence type="predicted"/>
<sequence length="128" mass="14339">MKFSVDKHDKYVVLKLKESKFTNDNAPKLKSEFILLNAEGYCNIVVDISSIKQCDDSQDLSSLLVGDRLCKKANGLFIVTGINDVVARILKMSNLDKALTIVNKLDEATDLIFMEEIEKELLGGVERD</sequence>
<comment type="caution">
    <text evidence="2">The sequence shown here is derived from an EMBL/GenBank/DDBJ whole genome shotgun (WGS) entry which is preliminary data.</text>
</comment>
<accession>A0A4R6T069</accession>
<dbReference type="Gene3D" id="3.30.750.24">
    <property type="entry name" value="STAS domain"/>
    <property type="match status" value="1"/>
</dbReference>
<dbReference type="InterPro" id="IPR002645">
    <property type="entry name" value="STAS_dom"/>
</dbReference>
<evidence type="ECO:0000313" key="3">
    <source>
        <dbReference type="Proteomes" id="UP000295620"/>
    </source>
</evidence>
<reference evidence="2 3" key="1">
    <citation type="submission" date="2019-03" db="EMBL/GenBank/DDBJ databases">
        <title>Genomic Encyclopedia of Archaeal and Bacterial Type Strains, Phase II (KMG-II): from individual species to whole genera.</title>
        <authorList>
            <person name="Goeker M."/>
        </authorList>
    </citation>
    <scope>NUCLEOTIDE SEQUENCE [LARGE SCALE GENOMIC DNA]</scope>
    <source>
        <strain evidence="2 3">DSM 19035</strain>
    </source>
</reference>
<evidence type="ECO:0000259" key="1">
    <source>
        <dbReference type="Pfam" id="PF01740"/>
    </source>
</evidence>
<dbReference type="AlphaFoldDB" id="A0A4R6T069"/>